<dbReference type="EMBL" id="WBMT01000005">
    <property type="protein sequence ID" value="KAB2349443.1"/>
    <property type="molecule type" value="Genomic_DNA"/>
</dbReference>
<dbReference type="Proteomes" id="UP000468735">
    <property type="component" value="Unassembled WGS sequence"/>
</dbReference>
<feature type="compositionally biased region" description="Low complexity" evidence="1">
    <location>
        <begin position="40"/>
        <end position="59"/>
    </location>
</feature>
<gene>
    <name evidence="3" type="ORF">F8566_11660</name>
</gene>
<evidence type="ECO:0000313" key="4">
    <source>
        <dbReference type="Proteomes" id="UP000468735"/>
    </source>
</evidence>
<evidence type="ECO:0000313" key="3">
    <source>
        <dbReference type="EMBL" id="KAB2349443.1"/>
    </source>
</evidence>
<evidence type="ECO:0000256" key="2">
    <source>
        <dbReference type="SAM" id="Phobius"/>
    </source>
</evidence>
<keyword evidence="2" id="KW-0812">Transmembrane</keyword>
<reference evidence="3 4" key="1">
    <citation type="submission" date="2019-09" db="EMBL/GenBank/DDBJ databases">
        <title>Actinomadura physcomitrii sp. nov., a novel actinomycete isolated from moss [Physcomitrium sphaericum (Ludw) Fuernr].</title>
        <authorList>
            <person name="Zhuang X."/>
            <person name="Liu C."/>
        </authorList>
    </citation>
    <scope>NUCLEOTIDE SEQUENCE [LARGE SCALE GENOMIC DNA]</scope>
    <source>
        <strain evidence="3 4">HMC1</strain>
    </source>
</reference>
<feature type="transmembrane region" description="Helical" evidence="2">
    <location>
        <begin position="12"/>
        <end position="29"/>
    </location>
</feature>
<keyword evidence="4" id="KW-1185">Reference proteome</keyword>
<accession>A0A6H9YP34</accession>
<sequence length="257" mass="27422">MPEYSSLRRVQYLGLAVVLAVSSLGAGACKPGKKKRKSKSGGVTTSQTSPAPTSPGTAPVQDNGLANKPPKVILTQVATALRGATSLHAKGTMKDGRDRIAFDMTFTKQGAAKGKVRGPILRKNVTVEVILVNGKAYLRGRQLWLAAGGQAAARRMGSKWMVVPGRQNPGGGNLSMAGFAKSLRPSGRVVKLPPAMLRGQRVIRLMDMADRSVLFVATTGKPYPMRIAEKGGRQFMDFDNFDAPVTITRPLNVVTRP</sequence>
<dbReference type="AlphaFoldDB" id="A0A6H9YP34"/>
<name>A0A6H9YP34_9ACTN</name>
<evidence type="ECO:0000256" key="1">
    <source>
        <dbReference type="SAM" id="MobiDB-lite"/>
    </source>
</evidence>
<feature type="region of interest" description="Disordered" evidence="1">
    <location>
        <begin position="27"/>
        <end position="67"/>
    </location>
</feature>
<protein>
    <recommendedName>
        <fullName evidence="5">LppX_LprAFG lipoprotein</fullName>
    </recommendedName>
</protein>
<comment type="caution">
    <text evidence="3">The sequence shown here is derived from an EMBL/GenBank/DDBJ whole genome shotgun (WGS) entry which is preliminary data.</text>
</comment>
<dbReference type="OrthoDB" id="4350224at2"/>
<organism evidence="3 4">
    <name type="scientific">Actinomadura rudentiformis</name>
    <dbReference type="NCBI Taxonomy" id="359158"/>
    <lineage>
        <taxon>Bacteria</taxon>
        <taxon>Bacillati</taxon>
        <taxon>Actinomycetota</taxon>
        <taxon>Actinomycetes</taxon>
        <taxon>Streptosporangiales</taxon>
        <taxon>Thermomonosporaceae</taxon>
        <taxon>Actinomadura</taxon>
    </lineage>
</organism>
<keyword evidence="2" id="KW-0472">Membrane</keyword>
<proteinExistence type="predicted"/>
<keyword evidence="2" id="KW-1133">Transmembrane helix</keyword>
<dbReference type="RefSeq" id="WP_151560212.1">
    <property type="nucleotide sequence ID" value="NZ_WBMT01000005.1"/>
</dbReference>
<dbReference type="Gene3D" id="2.50.20.20">
    <property type="match status" value="1"/>
</dbReference>
<evidence type="ECO:0008006" key="5">
    <source>
        <dbReference type="Google" id="ProtNLM"/>
    </source>
</evidence>